<comment type="caution">
    <text evidence="1">The sequence shown here is derived from an EMBL/GenBank/DDBJ whole genome shotgun (WGS) entry which is preliminary data.</text>
</comment>
<proteinExistence type="predicted"/>
<evidence type="ECO:0000313" key="1">
    <source>
        <dbReference type="EMBL" id="KAG7167184.1"/>
    </source>
</evidence>
<protein>
    <submittedName>
        <fullName evidence="1">PI-PLC X domain-containing protein 2-like</fullName>
    </submittedName>
</protein>
<gene>
    <name evidence="1" type="primary">Plcxd2-L</name>
    <name evidence="1" type="ORF">Hamer_G017090</name>
</gene>
<dbReference type="GO" id="GO:0008081">
    <property type="term" value="F:phosphoric diester hydrolase activity"/>
    <property type="evidence" value="ECO:0007669"/>
    <property type="project" value="InterPro"/>
</dbReference>
<dbReference type="AlphaFoldDB" id="A0A8J5KA98"/>
<dbReference type="Proteomes" id="UP000747542">
    <property type="component" value="Unassembled WGS sequence"/>
</dbReference>
<organism evidence="1 2">
    <name type="scientific">Homarus americanus</name>
    <name type="common">American lobster</name>
    <dbReference type="NCBI Taxonomy" id="6706"/>
    <lineage>
        <taxon>Eukaryota</taxon>
        <taxon>Metazoa</taxon>
        <taxon>Ecdysozoa</taxon>
        <taxon>Arthropoda</taxon>
        <taxon>Crustacea</taxon>
        <taxon>Multicrustacea</taxon>
        <taxon>Malacostraca</taxon>
        <taxon>Eumalacostraca</taxon>
        <taxon>Eucarida</taxon>
        <taxon>Decapoda</taxon>
        <taxon>Pleocyemata</taxon>
        <taxon>Astacidea</taxon>
        <taxon>Nephropoidea</taxon>
        <taxon>Nephropidae</taxon>
        <taxon>Homarus</taxon>
    </lineage>
</organism>
<dbReference type="EMBL" id="JAHLQT010021820">
    <property type="protein sequence ID" value="KAG7167184.1"/>
    <property type="molecule type" value="Genomic_DNA"/>
</dbReference>
<dbReference type="InterPro" id="IPR017946">
    <property type="entry name" value="PLC-like_Pdiesterase_TIM-brl"/>
</dbReference>
<evidence type="ECO:0000313" key="2">
    <source>
        <dbReference type="Proteomes" id="UP000747542"/>
    </source>
</evidence>
<dbReference type="Gene3D" id="3.20.20.190">
    <property type="entry name" value="Phosphatidylinositol (PI) phosphodiesterase"/>
    <property type="match status" value="1"/>
</dbReference>
<name>A0A8J5KA98_HOMAM</name>
<dbReference type="SUPFAM" id="SSF51695">
    <property type="entry name" value="PLC-like phosphodiesterases"/>
    <property type="match status" value="1"/>
</dbReference>
<sequence>MHMPPNRIYYRICLQIRQFLVKHPGEVVLLDFQHFHGLTANDHLVLVTYIKELFTDLICPYFHQLDHLSLAYLARFKYQVLVFYRHTQTMQNVSWLWSGASLPNPWPDTTSITSLLAFLEDKLRSRSHNTFFVTQ</sequence>
<dbReference type="GO" id="GO:0006629">
    <property type="term" value="P:lipid metabolic process"/>
    <property type="evidence" value="ECO:0007669"/>
    <property type="project" value="InterPro"/>
</dbReference>
<reference evidence="1" key="1">
    <citation type="journal article" date="2021" name="Sci. Adv.">
        <title>The American lobster genome reveals insights on longevity, neural, and immune adaptations.</title>
        <authorList>
            <person name="Polinski J.M."/>
            <person name="Zimin A.V."/>
            <person name="Clark K.F."/>
            <person name="Kohn A.B."/>
            <person name="Sadowski N."/>
            <person name="Timp W."/>
            <person name="Ptitsyn A."/>
            <person name="Khanna P."/>
            <person name="Romanova D.Y."/>
            <person name="Williams P."/>
            <person name="Greenwood S.J."/>
            <person name="Moroz L.L."/>
            <person name="Walt D.R."/>
            <person name="Bodnar A.G."/>
        </authorList>
    </citation>
    <scope>NUCLEOTIDE SEQUENCE</scope>
    <source>
        <strain evidence="1">GMGI-L3</strain>
    </source>
</reference>
<accession>A0A8J5KA98</accession>
<keyword evidence="2" id="KW-1185">Reference proteome</keyword>